<keyword evidence="1" id="KW-0732">Signal</keyword>
<sequence>MFRSSFIVLAIIATMTSNILATGDGPKPLSGLEFDCAMNATGSASARAICPTATEWECIYAPDDVSTQYAQAIMAYTRAHHICHKYTKKIAKFGCAKCEYQTKAEPTSEACLLSEDTLSDQLK</sequence>
<feature type="signal peptide" evidence="1">
    <location>
        <begin position="1"/>
        <end position="21"/>
    </location>
</feature>
<dbReference type="AlphaFoldDB" id="A0A2X0MA04"/>
<name>A0A2X0MA04_9BASI</name>
<reference evidence="2 3" key="1">
    <citation type="submission" date="2016-11" db="EMBL/GenBank/DDBJ databases">
        <authorList>
            <person name="Jaros S."/>
            <person name="Januszkiewicz K."/>
            <person name="Wedrychowicz H."/>
        </authorList>
    </citation>
    <scope>NUCLEOTIDE SEQUENCE [LARGE SCALE GENOMIC DNA]</scope>
</reference>
<evidence type="ECO:0000313" key="3">
    <source>
        <dbReference type="Proteomes" id="UP000249464"/>
    </source>
</evidence>
<evidence type="ECO:0000256" key="1">
    <source>
        <dbReference type="SAM" id="SignalP"/>
    </source>
</evidence>
<evidence type="ECO:0000313" key="2">
    <source>
        <dbReference type="EMBL" id="SGY60538.1"/>
    </source>
</evidence>
<organism evidence="2 3">
    <name type="scientific">Microbotryum silenes-dioicae</name>
    <dbReference type="NCBI Taxonomy" id="796604"/>
    <lineage>
        <taxon>Eukaryota</taxon>
        <taxon>Fungi</taxon>
        <taxon>Dikarya</taxon>
        <taxon>Basidiomycota</taxon>
        <taxon>Pucciniomycotina</taxon>
        <taxon>Microbotryomycetes</taxon>
        <taxon>Microbotryales</taxon>
        <taxon>Microbotryaceae</taxon>
        <taxon>Microbotryum</taxon>
    </lineage>
</organism>
<dbReference type="Proteomes" id="UP000249464">
    <property type="component" value="Unassembled WGS sequence"/>
</dbReference>
<keyword evidence="3" id="KW-1185">Reference proteome</keyword>
<protein>
    <submittedName>
        <fullName evidence="2">BQ5605_C007g04446 protein</fullName>
    </submittedName>
</protein>
<gene>
    <name evidence="2" type="primary">BQ5605_C007g04446</name>
    <name evidence="2" type="ORF">BQ5605_C007G04446</name>
</gene>
<proteinExistence type="predicted"/>
<dbReference type="EMBL" id="FQNC01000045">
    <property type="protein sequence ID" value="SGY60538.1"/>
    <property type="molecule type" value="Genomic_DNA"/>
</dbReference>
<accession>A0A2X0MA04</accession>
<feature type="chain" id="PRO_5015857016" evidence="1">
    <location>
        <begin position="22"/>
        <end position="123"/>
    </location>
</feature>